<keyword evidence="1" id="KW-0732">Signal</keyword>
<dbReference type="Proteomes" id="UP001432322">
    <property type="component" value="Unassembled WGS sequence"/>
</dbReference>
<evidence type="ECO:0000256" key="1">
    <source>
        <dbReference type="SAM" id="SignalP"/>
    </source>
</evidence>
<reference evidence="2" key="1">
    <citation type="submission" date="2023-10" db="EMBL/GenBank/DDBJ databases">
        <title>Genome assembly of Pristionchus species.</title>
        <authorList>
            <person name="Yoshida K."/>
            <person name="Sommer R.J."/>
        </authorList>
    </citation>
    <scope>NUCLEOTIDE SEQUENCE</scope>
    <source>
        <strain evidence="2">RS5133</strain>
    </source>
</reference>
<dbReference type="AlphaFoldDB" id="A0AAV5WV63"/>
<proteinExistence type="predicted"/>
<comment type="caution">
    <text evidence="2">The sequence shown here is derived from an EMBL/GenBank/DDBJ whole genome shotgun (WGS) entry which is preliminary data.</text>
</comment>
<name>A0AAV5WV63_9BILA</name>
<gene>
    <name evidence="2" type="ORF">PFISCL1PPCAC_25871</name>
</gene>
<feature type="chain" id="PRO_5043383407" evidence="1">
    <location>
        <begin position="19"/>
        <end position="121"/>
    </location>
</feature>
<dbReference type="EMBL" id="BTSY01000006">
    <property type="protein sequence ID" value="GMT34574.1"/>
    <property type="molecule type" value="Genomic_DNA"/>
</dbReference>
<feature type="non-terminal residue" evidence="2">
    <location>
        <position position="121"/>
    </location>
</feature>
<feature type="signal peptide" evidence="1">
    <location>
        <begin position="1"/>
        <end position="18"/>
    </location>
</feature>
<evidence type="ECO:0000313" key="2">
    <source>
        <dbReference type="EMBL" id="GMT34574.1"/>
    </source>
</evidence>
<sequence length="121" mass="14295">FRMRSFALLFFLFFIVEADYFDHKAYLALRLENPKVGWKKNPKLSRRVEAMQDVAREMLANDSVSFLDLRQSFVHPKKLEIRLIQFYFDKSHHGKMVSSVLSNASDVLCSLFSRHLAFDKF</sequence>
<accession>A0AAV5WV63</accession>
<keyword evidence="3" id="KW-1185">Reference proteome</keyword>
<protein>
    <submittedName>
        <fullName evidence="2">Uncharacterized protein</fullName>
    </submittedName>
</protein>
<feature type="non-terminal residue" evidence="2">
    <location>
        <position position="1"/>
    </location>
</feature>
<organism evidence="2 3">
    <name type="scientific">Pristionchus fissidentatus</name>
    <dbReference type="NCBI Taxonomy" id="1538716"/>
    <lineage>
        <taxon>Eukaryota</taxon>
        <taxon>Metazoa</taxon>
        <taxon>Ecdysozoa</taxon>
        <taxon>Nematoda</taxon>
        <taxon>Chromadorea</taxon>
        <taxon>Rhabditida</taxon>
        <taxon>Rhabditina</taxon>
        <taxon>Diplogasteromorpha</taxon>
        <taxon>Diplogasteroidea</taxon>
        <taxon>Neodiplogasteridae</taxon>
        <taxon>Pristionchus</taxon>
    </lineage>
</organism>
<evidence type="ECO:0000313" key="3">
    <source>
        <dbReference type="Proteomes" id="UP001432322"/>
    </source>
</evidence>